<sequence>MELQQHAASMGRCLFFHAQYDAALGVTLVFRTATGEEGSAVPLRVMDDSGASCNLMSRAYAERIGAATRPVARRIYGSTGGSSSTSTGVVADLVVAAGTAQESRVEQQLFLLVDGVTLFDVLVGNRITRFGPLESHVDGKTHRYHYTTSQGGRATLPMVALDAATRDGSAQAAASWADLAELYGWPAHAMAAGSEWEVALATAADKGPPTAAPSGADDELRAILQLPPDAALERRLAACAAELNARDHWAACSATPIVPYFAAEEDPLTRWEAALEDPRIGGTLRGLCSGFWWDNAVECLEEVVVYGRPVYTPADAPCDVEELTLLGWAQNLVEYHRPELLPLWSTEASRLPRPVYLRRPLTVQPCGPLLGEEPPDRLPGCDSAPTAPAAEDGTQTGAGANADRLPGCDSAPTAPAAEVGTQTGAGANADRLPGCDSAPTAPAAEDGTQTVAGADAVAADAPASASAGTEPAGATTPSPEANPPKRAAEGWWKTQWGRRRTCWEEPQDAVACFLSEAAPAARWGGVALLLMNVVLWHILSEQWLSASLGAVAASAWAWQGEACFRTLALPVARLAWHCVQSSLWAAQAVEAAHRVLVWRPLRCLAAGIGWWVRSAAPYSLPPSRAPPQGLLTRHHVRLRKRVARVARAPGRLKNNRQKHRVAAFPRTRANAPVPALRVAGTSRPRLALAGLTLLALLAAGAIGLNAGTLFAHTAPSALPGAVAALGLVGAAQGPAVWANATVSAFVPDGAYLPPPGTHYTKDDQFGWLYGNHRAFTPDHLAELQQTVRSLKHCFAFELSDLTGYTGPMGDFRIRLSHDRAIHEGPRRCSPAELQVQLKAVREWLAAGFCEVCVVNGRYACNMVVAAKKDEHGEWTALRTCHDLRRLNAATLREEHGLHHVDDLFQWLGGKKIYTKLDLRSGFYQIPIAPEDRDKTAFWCDRVLYRFVRMPFGLKCAPIFFQRAVDCCLAEGNCMDCARGFIDDIIIASDTPEEHVRDVARVLEALNKHGLKVHPHKSVFGAECVEYLGHNVSRYGHSPTEAKVAAIQKMPAPSNVSELRAVLGLLSYYRCYCRDFGAIAAPLTALTAKNCRWEWGAPQHQALSELKSEICAPGKALRPIDYSRPIFLHTDWSCKGIGAVIGQKDADGQEYMCACISRSLNAAEQRYEASKGEMLAAVWAIKQFRPFLYGVPFTLVTDHAALKWLFTNPHVTGQYARWAAIIQEHELAIEHRQGQAHQNADALSRLPLPCTHDASGARLDPEAPLAALAASIVCGGGNEPTTGLAHALALMAGPTHEQMMADPAAEASAVMATCLEQALATGTSFIDTYAPTSFNLFSGHNGSLLDLGEVEPWADEPAAMTARERMHRKAAKWVREAMQADAPAQPSAPLAWRPEPGPADVLGVRPTSSLNTTPLAPSFFAKALEEGIVLFEPFGGLCAGLEMVLRGGVPVKQYVYCDNHLPCQEVARHRVAALAARYPSLLSLDATARMLSIPQDVRLIGAAELAAAGALNGSQWMVVAGWECQDLSAAGSGKGLQGRRSSTFYDLLRIVGALQQLQRSRPPAYLLENTHMHHSKGTVQAIDYPEICRALGRPISLDAAQCGSYAHRLRNYWTNLADSAVVAHVFAKAVRRAPDLYVDSILDEGRVTRPVQFTTSSSPSAPWYVCNKGSTQNPGKRCALPTLMATQRSYSFRDGKAGCIYQAGTHPLQLADPPEPNADERERALGYETGATAAPGVSTAQRHRITGGCMDANALEHLFAISLYVTRWACPPAPPESGRVTSPVAAGPAGTPAAAPLESFQPWSDAASAAQHALAAAAEIGETGRDIWEDEAALQYLRSRQVPEGATDAERRRLQRRAQKYTWQSGRLYRRMADGSVRVVPTPDQRAVLVQQTHEGLGHLGTKRTAALVASKFWWRGMYENVTAVVSTCEPCSRAKASFNQSQPELCPLPIKGLFYRWGVDLAGPFPKTARGHAYAMVCIEHWSKTVVITPIPDKEAATTAFAFLHSVLARFGAPAEVLTDQGSEWCDEFQRLLTDTFVDHRSTSASHPASNGLTERAVQTLKGALAKHCLAEESTADWDKYCAWLALGYNCSPQESTRLAPYHVLFGRAPAIPASVQAVIAAPLSFDDPLAVTLDVLQRAEAVRRACPAIDENLAIAQHRDTQRYQAVRSGMYVGGQGPPLAAGDFVWLKRHQTSSTLQTGTMPPILRVQKVWPAGMLTLMGKCGRTLKAHASHCARCSLPNIDPTVNPALQPYDRNLQCEVCHSPQGEASLLLCDGCGRGWHNGCLASPLTEIPPAEEVWVCPDCLASGVTELEAAGRRAAAGPEARLPEGVVFPNARARRYLQECAELEGRVVAKQFAHPVHQKPHTYWGRVHFRGKEARPEYFLVRYTDGDEETMTLRELRKVLKPDGARIPASAYNEPSPAARRPSRRPRGAVANVTAPTWVADRLHAGMPGTWPQPNQDRVAAAAEAYLRGDLPALPYRPAAVEPLLAAVDLPACLTVADPFGDHAAIASGLTKAGISMVVD</sequence>
<name>A0A0D2J9E5_9CHLO</name>
<keyword evidence="3" id="KW-0540">Nuclease</keyword>
<dbReference type="GO" id="GO:0004519">
    <property type="term" value="F:endonuclease activity"/>
    <property type="evidence" value="ECO:0007669"/>
    <property type="project" value="UniProtKB-KW"/>
</dbReference>
<dbReference type="InterPro" id="IPR043502">
    <property type="entry name" value="DNA/RNA_pol_sf"/>
</dbReference>
<dbReference type="STRING" id="145388.A0A0D2J9E5"/>
<protein>
    <recommendedName>
        <fullName evidence="17">Reverse transcriptase</fullName>
    </recommendedName>
</protein>
<evidence type="ECO:0000256" key="3">
    <source>
        <dbReference type="ARBA" id="ARBA00022722"/>
    </source>
</evidence>
<dbReference type="GO" id="GO:0008270">
    <property type="term" value="F:zinc ion binding"/>
    <property type="evidence" value="ECO:0007669"/>
    <property type="project" value="UniProtKB-KW"/>
</dbReference>
<dbReference type="CDD" id="cd01647">
    <property type="entry name" value="RT_LTR"/>
    <property type="match status" value="1"/>
</dbReference>
<dbReference type="Gene3D" id="3.30.70.270">
    <property type="match status" value="2"/>
</dbReference>
<dbReference type="SUPFAM" id="SSF53098">
    <property type="entry name" value="Ribonuclease H-like"/>
    <property type="match status" value="1"/>
</dbReference>
<dbReference type="PANTHER" id="PTHR37984">
    <property type="entry name" value="PROTEIN CBG26694"/>
    <property type="match status" value="1"/>
</dbReference>
<dbReference type="OrthoDB" id="543541at2759"/>
<feature type="domain" description="PHD-type" evidence="12">
    <location>
        <begin position="2257"/>
        <end position="2309"/>
    </location>
</feature>
<keyword evidence="5" id="KW-0255">Endonuclease</keyword>
<feature type="region of interest" description="Disordered" evidence="11">
    <location>
        <begin position="1384"/>
        <end position="1404"/>
    </location>
</feature>
<dbReference type="PROSITE" id="PS50878">
    <property type="entry name" value="RT_POL"/>
    <property type="match status" value="1"/>
</dbReference>
<dbReference type="InterPro" id="IPR001584">
    <property type="entry name" value="Integrase_cat-core"/>
</dbReference>
<feature type="region of interest" description="Disordered" evidence="11">
    <location>
        <begin position="458"/>
        <end position="487"/>
    </location>
</feature>
<evidence type="ECO:0000256" key="4">
    <source>
        <dbReference type="ARBA" id="ARBA00022723"/>
    </source>
</evidence>
<evidence type="ECO:0000256" key="5">
    <source>
        <dbReference type="ARBA" id="ARBA00022759"/>
    </source>
</evidence>
<evidence type="ECO:0000256" key="1">
    <source>
        <dbReference type="ARBA" id="ARBA00022679"/>
    </source>
</evidence>
<dbReference type="InterPro" id="IPR019787">
    <property type="entry name" value="Znf_PHD-finger"/>
</dbReference>
<dbReference type="GO" id="GO:0015074">
    <property type="term" value="P:DNA integration"/>
    <property type="evidence" value="ECO:0007669"/>
    <property type="project" value="InterPro"/>
</dbReference>
<evidence type="ECO:0000313" key="15">
    <source>
        <dbReference type="EMBL" id="KIY96367.1"/>
    </source>
</evidence>
<dbReference type="Proteomes" id="UP000054498">
    <property type="component" value="Unassembled WGS sequence"/>
</dbReference>
<keyword evidence="6 10" id="KW-0863">Zinc-finger</keyword>
<dbReference type="InterPro" id="IPR013083">
    <property type="entry name" value="Znf_RING/FYVE/PHD"/>
</dbReference>
<dbReference type="InterPro" id="IPR001965">
    <property type="entry name" value="Znf_PHD"/>
</dbReference>
<reference evidence="15 16" key="1">
    <citation type="journal article" date="2013" name="BMC Genomics">
        <title>Reconstruction of the lipid metabolism for the microalga Monoraphidium neglectum from its genome sequence reveals characteristics suitable for biofuel production.</title>
        <authorList>
            <person name="Bogen C."/>
            <person name="Al-Dilaimi A."/>
            <person name="Albersmeier A."/>
            <person name="Wichmann J."/>
            <person name="Grundmann M."/>
            <person name="Rupp O."/>
            <person name="Lauersen K.J."/>
            <person name="Blifernez-Klassen O."/>
            <person name="Kalinowski J."/>
            <person name="Goesmann A."/>
            <person name="Mussgnug J.H."/>
            <person name="Kruse O."/>
        </authorList>
    </citation>
    <scope>NUCLEOTIDE SEQUENCE [LARGE SCALE GENOMIC DNA]</scope>
    <source>
        <strain evidence="15 16">SAG 48.87</strain>
    </source>
</reference>
<keyword evidence="2" id="KW-0548">Nucleotidyltransferase</keyword>
<dbReference type="InterPro" id="IPR050951">
    <property type="entry name" value="Retrovirus_Pol_polyprotein"/>
</dbReference>
<feature type="region of interest" description="Disordered" evidence="11">
    <location>
        <begin position="367"/>
        <end position="445"/>
    </location>
</feature>
<feature type="domain" description="Reverse transcriptase" evidence="13">
    <location>
        <begin position="847"/>
        <end position="1031"/>
    </location>
</feature>
<evidence type="ECO:0000313" key="16">
    <source>
        <dbReference type="Proteomes" id="UP000054498"/>
    </source>
</evidence>
<gene>
    <name evidence="15" type="ORF">MNEG_11595</name>
</gene>
<evidence type="ECO:0000256" key="11">
    <source>
        <dbReference type="SAM" id="MobiDB-lite"/>
    </source>
</evidence>
<dbReference type="InterPro" id="IPR012337">
    <property type="entry name" value="RNaseH-like_sf"/>
</dbReference>
<dbReference type="PANTHER" id="PTHR37984:SF5">
    <property type="entry name" value="PROTEIN NYNRIN-LIKE"/>
    <property type="match status" value="1"/>
</dbReference>
<feature type="compositionally biased region" description="Low complexity" evidence="11">
    <location>
        <begin position="458"/>
        <end position="468"/>
    </location>
</feature>
<keyword evidence="1" id="KW-0808">Transferase</keyword>
<dbReference type="SUPFAM" id="SSF56672">
    <property type="entry name" value="DNA/RNA polymerases"/>
    <property type="match status" value="1"/>
</dbReference>
<dbReference type="Gene3D" id="3.30.40.10">
    <property type="entry name" value="Zinc/RING finger domain, C3HC4 (zinc finger)"/>
    <property type="match status" value="1"/>
</dbReference>
<dbReference type="FunFam" id="3.10.20.370:FF:000001">
    <property type="entry name" value="Retrovirus-related Pol polyprotein from transposon 17.6-like protein"/>
    <property type="match status" value="1"/>
</dbReference>
<dbReference type="FunFam" id="3.30.70.270:FF:000020">
    <property type="entry name" value="Transposon Tf2-6 polyprotein-like Protein"/>
    <property type="match status" value="1"/>
</dbReference>
<dbReference type="GO" id="GO:0003964">
    <property type="term" value="F:RNA-directed DNA polymerase activity"/>
    <property type="evidence" value="ECO:0007669"/>
    <property type="project" value="UniProtKB-KW"/>
</dbReference>
<evidence type="ECO:0000256" key="7">
    <source>
        <dbReference type="ARBA" id="ARBA00022801"/>
    </source>
</evidence>
<dbReference type="GO" id="GO:0016787">
    <property type="term" value="F:hydrolase activity"/>
    <property type="evidence" value="ECO:0007669"/>
    <property type="project" value="UniProtKB-KW"/>
</dbReference>
<evidence type="ECO:0000259" key="14">
    <source>
        <dbReference type="PROSITE" id="PS50994"/>
    </source>
</evidence>
<dbReference type="SMART" id="SM00249">
    <property type="entry name" value="PHD"/>
    <property type="match status" value="1"/>
</dbReference>
<keyword evidence="16" id="KW-1185">Reference proteome</keyword>
<evidence type="ECO:0000256" key="10">
    <source>
        <dbReference type="PROSITE-ProRule" id="PRU00146"/>
    </source>
</evidence>
<evidence type="ECO:0000259" key="13">
    <source>
        <dbReference type="PROSITE" id="PS50878"/>
    </source>
</evidence>
<evidence type="ECO:0000259" key="12">
    <source>
        <dbReference type="PROSITE" id="PS50016"/>
    </source>
</evidence>
<keyword evidence="9" id="KW-0695">RNA-directed DNA polymerase</keyword>
<dbReference type="EMBL" id="KK103039">
    <property type="protein sequence ID" value="KIY96367.1"/>
    <property type="molecule type" value="Genomic_DNA"/>
</dbReference>
<dbReference type="Gene3D" id="1.10.340.70">
    <property type="match status" value="1"/>
</dbReference>
<evidence type="ECO:0000256" key="6">
    <source>
        <dbReference type="ARBA" id="ARBA00022771"/>
    </source>
</evidence>
<dbReference type="InterPro" id="IPR011011">
    <property type="entry name" value="Znf_FYVE_PHD"/>
</dbReference>
<dbReference type="Pfam" id="PF17917">
    <property type="entry name" value="RT_RNaseH"/>
    <property type="match status" value="1"/>
</dbReference>
<dbReference type="SUPFAM" id="SSF53335">
    <property type="entry name" value="S-adenosyl-L-methionine-dependent methyltransferases"/>
    <property type="match status" value="1"/>
</dbReference>
<feature type="compositionally biased region" description="Low complexity" evidence="11">
    <location>
        <begin position="1782"/>
        <end position="1794"/>
    </location>
</feature>
<feature type="region of interest" description="Disordered" evidence="11">
    <location>
        <begin position="1773"/>
        <end position="1794"/>
    </location>
</feature>
<dbReference type="CDD" id="cd09274">
    <property type="entry name" value="RNase_HI_RT_Ty3"/>
    <property type="match status" value="1"/>
</dbReference>
<evidence type="ECO:0008006" key="17">
    <source>
        <dbReference type="Google" id="ProtNLM"/>
    </source>
</evidence>
<dbReference type="PROSITE" id="PS50994">
    <property type="entry name" value="INTEGRASE"/>
    <property type="match status" value="1"/>
</dbReference>
<dbReference type="Gene3D" id="3.30.420.10">
    <property type="entry name" value="Ribonuclease H-like superfamily/Ribonuclease H"/>
    <property type="match status" value="1"/>
</dbReference>
<dbReference type="Pfam" id="PF00665">
    <property type="entry name" value="rve"/>
    <property type="match status" value="1"/>
</dbReference>
<dbReference type="PROSITE" id="PS50016">
    <property type="entry name" value="ZF_PHD_2"/>
    <property type="match status" value="1"/>
</dbReference>
<organism evidence="15 16">
    <name type="scientific">Monoraphidium neglectum</name>
    <dbReference type="NCBI Taxonomy" id="145388"/>
    <lineage>
        <taxon>Eukaryota</taxon>
        <taxon>Viridiplantae</taxon>
        <taxon>Chlorophyta</taxon>
        <taxon>core chlorophytes</taxon>
        <taxon>Chlorophyceae</taxon>
        <taxon>CS clade</taxon>
        <taxon>Sphaeropleales</taxon>
        <taxon>Selenastraceae</taxon>
        <taxon>Monoraphidium</taxon>
    </lineage>
</organism>
<accession>A0A0D2J9E5</accession>
<evidence type="ECO:0000256" key="8">
    <source>
        <dbReference type="ARBA" id="ARBA00022833"/>
    </source>
</evidence>
<dbReference type="InterPro" id="IPR000477">
    <property type="entry name" value="RT_dom"/>
</dbReference>
<dbReference type="InterPro" id="IPR041373">
    <property type="entry name" value="RT_RNaseH"/>
</dbReference>
<proteinExistence type="predicted"/>
<evidence type="ECO:0000256" key="9">
    <source>
        <dbReference type="ARBA" id="ARBA00022918"/>
    </source>
</evidence>
<feature type="domain" description="Integrase catalytic" evidence="14">
    <location>
        <begin position="1939"/>
        <end position="2109"/>
    </location>
</feature>
<dbReference type="Gene3D" id="3.40.50.150">
    <property type="entry name" value="Vaccinia Virus protein VP39"/>
    <property type="match status" value="1"/>
</dbReference>
<dbReference type="GeneID" id="25728873"/>
<dbReference type="Pfam" id="PF00628">
    <property type="entry name" value="PHD"/>
    <property type="match status" value="1"/>
</dbReference>
<dbReference type="InterPro" id="IPR041588">
    <property type="entry name" value="Integrase_H2C2"/>
</dbReference>
<dbReference type="KEGG" id="mng:MNEG_11595"/>
<dbReference type="Gene3D" id="3.10.20.370">
    <property type="match status" value="1"/>
</dbReference>
<keyword evidence="7" id="KW-0378">Hydrolase</keyword>
<dbReference type="RefSeq" id="XP_013895387.1">
    <property type="nucleotide sequence ID" value="XM_014039933.1"/>
</dbReference>
<dbReference type="Gene3D" id="3.10.10.10">
    <property type="entry name" value="HIV Type 1 Reverse Transcriptase, subunit A, domain 1"/>
    <property type="match status" value="1"/>
</dbReference>
<keyword evidence="8" id="KW-0862">Zinc</keyword>
<dbReference type="Pfam" id="PF00078">
    <property type="entry name" value="RVT_1"/>
    <property type="match status" value="1"/>
</dbReference>
<dbReference type="GO" id="GO:0003676">
    <property type="term" value="F:nucleic acid binding"/>
    <property type="evidence" value="ECO:0007669"/>
    <property type="project" value="InterPro"/>
</dbReference>
<dbReference type="InterPro" id="IPR036397">
    <property type="entry name" value="RNaseH_sf"/>
</dbReference>
<dbReference type="InterPro" id="IPR029063">
    <property type="entry name" value="SAM-dependent_MTases_sf"/>
</dbReference>
<feature type="region of interest" description="Disordered" evidence="11">
    <location>
        <begin position="2414"/>
        <end position="2435"/>
    </location>
</feature>
<dbReference type="InterPro" id="IPR043128">
    <property type="entry name" value="Rev_trsase/Diguanyl_cyclase"/>
</dbReference>
<dbReference type="Pfam" id="PF17921">
    <property type="entry name" value="Integrase_H2C2"/>
    <property type="match status" value="1"/>
</dbReference>
<evidence type="ECO:0000256" key="2">
    <source>
        <dbReference type="ARBA" id="ARBA00022695"/>
    </source>
</evidence>
<dbReference type="FunFam" id="1.10.340.70:FF:000001">
    <property type="entry name" value="Retrovirus-related Pol polyprotein from transposon gypsy-like Protein"/>
    <property type="match status" value="1"/>
</dbReference>
<dbReference type="SUPFAM" id="SSF57903">
    <property type="entry name" value="FYVE/PHD zinc finger"/>
    <property type="match status" value="1"/>
</dbReference>
<keyword evidence="4" id="KW-0479">Metal-binding</keyword>